<organism evidence="9 10">
    <name type="scientific">Staphylococcus lugdunensis</name>
    <dbReference type="NCBI Taxonomy" id="28035"/>
    <lineage>
        <taxon>Bacteria</taxon>
        <taxon>Bacillati</taxon>
        <taxon>Bacillota</taxon>
        <taxon>Bacilli</taxon>
        <taxon>Bacillales</taxon>
        <taxon>Staphylococcaceae</taxon>
        <taxon>Staphylococcus</taxon>
    </lineage>
</organism>
<keyword evidence="4" id="KW-0862">Zinc</keyword>
<keyword evidence="1" id="KW-0963">Cytoplasm</keyword>
<dbReference type="EMBL" id="CP041722">
    <property type="protein sequence ID" value="QEX38196.1"/>
    <property type="molecule type" value="Genomic_DNA"/>
</dbReference>
<feature type="coiled-coil region" evidence="6">
    <location>
        <begin position="3"/>
        <end position="30"/>
    </location>
</feature>
<protein>
    <submittedName>
        <fullName evidence="9">DNA replication initiation control protein YabA</fullName>
    </submittedName>
</protein>
<keyword evidence="6" id="KW-0175">Coiled coil</keyword>
<evidence type="ECO:0000256" key="1">
    <source>
        <dbReference type="ARBA" id="ARBA00022490"/>
    </source>
</evidence>
<evidence type="ECO:0000313" key="9">
    <source>
        <dbReference type="EMBL" id="TBW70353.1"/>
    </source>
</evidence>
<dbReference type="InterPro" id="IPR010377">
    <property type="entry name" value="YabA"/>
</dbReference>
<dbReference type="GeneID" id="58090617"/>
<dbReference type="EMBL" id="SCHB01000011">
    <property type="protein sequence ID" value="TBW70353.1"/>
    <property type="molecule type" value="Genomic_DNA"/>
</dbReference>
<keyword evidence="2" id="KW-0235">DNA replication</keyword>
<accession>A0A292DHN2</accession>
<name>A0A292DHN2_STALU</name>
<evidence type="ECO:0000313" key="8">
    <source>
        <dbReference type="EMBL" id="QEX38196.1"/>
    </source>
</evidence>
<keyword evidence="3" id="KW-0479">Metal-binding</keyword>
<dbReference type="RefSeq" id="WP_002461488.1">
    <property type="nucleotide sequence ID" value="NZ_AP021848.1"/>
</dbReference>
<proteinExistence type="predicted"/>
<dbReference type="GO" id="GO:0006260">
    <property type="term" value="P:DNA replication"/>
    <property type="evidence" value="ECO:0007669"/>
    <property type="project" value="UniProtKB-KW"/>
</dbReference>
<evidence type="ECO:0000256" key="6">
    <source>
        <dbReference type="SAM" id="Coils"/>
    </source>
</evidence>
<evidence type="ECO:0000256" key="2">
    <source>
        <dbReference type="ARBA" id="ARBA00022705"/>
    </source>
</evidence>
<dbReference type="OMA" id="TEGDCLF"/>
<gene>
    <name evidence="9" type="primary">yabA</name>
    <name evidence="9" type="ORF">EQ812_12025</name>
    <name evidence="8" type="ORF">FO454_04360</name>
</gene>
<keyword evidence="11" id="KW-1185">Reference proteome</keyword>
<dbReference type="AlphaFoldDB" id="A0A292DHN2"/>
<dbReference type="PIRSF" id="PIRSF021439">
    <property type="entry name" value="DUF972"/>
    <property type="match status" value="1"/>
</dbReference>
<dbReference type="GO" id="GO:0046872">
    <property type="term" value="F:metal ion binding"/>
    <property type="evidence" value="ECO:0007669"/>
    <property type="project" value="UniProtKB-KW"/>
</dbReference>
<feature type="region of interest" description="Disordered" evidence="7">
    <location>
        <begin position="52"/>
        <end position="75"/>
    </location>
</feature>
<dbReference type="NCBIfam" id="NF009641">
    <property type="entry name" value="PRK13169.1-2"/>
    <property type="match status" value="1"/>
</dbReference>
<keyword evidence="5" id="KW-0236">DNA replication inhibitor</keyword>
<dbReference type="GO" id="GO:0008156">
    <property type="term" value="P:negative regulation of DNA replication"/>
    <property type="evidence" value="ECO:0007669"/>
    <property type="project" value="UniProtKB-KW"/>
</dbReference>
<reference evidence="9 10" key="1">
    <citation type="journal article" date="2019" name="Sci. Transl. Med.">
        <title>Quorum sensing between bacterial species on the skin protects against epidermal injury in atopic dermatitis.</title>
        <authorList>
            <person name="Williams M.R."/>
        </authorList>
    </citation>
    <scope>NUCLEOTIDE SEQUENCE [LARGE SCALE GENOMIC DNA]</scope>
    <source>
        <strain evidence="9 10">E7</strain>
    </source>
</reference>
<dbReference type="Proteomes" id="UP000293637">
    <property type="component" value="Unassembled WGS sequence"/>
</dbReference>
<evidence type="ECO:0000256" key="4">
    <source>
        <dbReference type="ARBA" id="ARBA00022833"/>
    </source>
</evidence>
<reference evidence="8 11" key="2">
    <citation type="submission" date="2019-07" db="EMBL/GenBank/DDBJ databases">
        <title>Comparative genome analysis of staphylococcus lugdunensis shows clonal complex-dependent diversity of the putative virulence factor, ess/type vii locus.</title>
        <authorList>
            <person name="Lebeurre J."/>
            <person name="Dahyot S."/>
            <person name="Diene S."/>
            <person name="Paulay A."/>
            <person name="Aubourg M."/>
            <person name="Argemi X."/>
            <person name="Giard J.-C."/>
            <person name="Tournier I."/>
            <person name="Francois P."/>
            <person name="Pestel-Caron M."/>
        </authorList>
    </citation>
    <scope>NUCLEOTIDE SEQUENCE [LARGE SCALE GENOMIC DNA]</scope>
    <source>
        <strain evidence="8 11">SL13</strain>
    </source>
</reference>
<dbReference type="Pfam" id="PF06156">
    <property type="entry name" value="YabA"/>
    <property type="match status" value="1"/>
</dbReference>
<sequence>MERNELFERLVSLEANVNAITQDMNEIKEMAVALVEENVALHIENDNLKRLMDKDELSQNSQPKTKEAKQVKKPLPSKDNLAMLYAEGFHICKGELFGKHRQGEDCLLCMAVLND</sequence>
<evidence type="ECO:0000313" key="10">
    <source>
        <dbReference type="Proteomes" id="UP000293637"/>
    </source>
</evidence>
<dbReference type="Proteomes" id="UP000325462">
    <property type="component" value="Chromosome"/>
</dbReference>
<evidence type="ECO:0000256" key="5">
    <source>
        <dbReference type="ARBA" id="ARBA00022880"/>
    </source>
</evidence>
<evidence type="ECO:0000313" key="11">
    <source>
        <dbReference type="Proteomes" id="UP000325462"/>
    </source>
</evidence>
<evidence type="ECO:0000256" key="7">
    <source>
        <dbReference type="SAM" id="MobiDB-lite"/>
    </source>
</evidence>
<evidence type="ECO:0000256" key="3">
    <source>
        <dbReference type="ARBA" id="ARBA00022723"/>
    </source>
</evidence>